<name>A0A392VGN3_9FABA</name>
<accession>A0A392VGN3</accession>
<comment type="caution">
    <text evidence="2">The sequence shown here is derived from an EMBL/GenBank/DDBJ whole genome shotgun (WGS) entry which is preliminary data.</text>
</comment>
<evidence type="ECO:0000256" key="1">
    <source>
        <dbReference type="SAM" id="MobiDB-lite"/>
    </source>
</evidence>
<evidence type="ECO:0000313" key="2">
    <source>
        <dbReference type="EMBL" id="MCI85995.1"/>
    </source>
</evidence>
<evidence type="ECO:0000313" key="3">
    <source>
        <dbReference type="Proteomes" id="UP000265520"/>
    </source>
</evidence>
<proteinExistence type="predicted"/>
<feature type="non-terminal residue" evidence="2">
    <location>
        <position position="59"/>
    </location>
</feature>
<keyword evidence="3" id="KW-1185">Reference proteome</keyword>
<sequence length="59" mass="6189">MLLPTNDAHWCSGTGRTTGGARTPTTIGSESSAVNSQQHMPTSRPIIAKETKPSPTARP</sequence>
<feature type="compositionally biased region" description="Polar residues" evidence="1">
    <location>
        <begin position="29"/>
        <end position="41"/>
    </location>
</feature>
<dbReference type="EMBL" id="LXQA011129051">
    <property type="protein sequence ID" value="MCI85995.1"/>
    <property type="molecule type" value="Genomic_DNA"/>
</dbReference>
<organism evidence="2 3">
    <name type="scientific">Trifolium medium</name>
    <dbReference type="NCBI Taxonomy" id="97028"/>
    <lineage>
        <taxon>Eukaryota</taxon>
        <taxon>Viridiplantae</taxon>
        <taxon>Streptophyta</taxon>
        <taxon>Embryophyta</taxon>
        <taxon>Tracheophyta</taxon>
        <taxon>Spermatophyta</taxon>
        <taxon>Magnoliopsida</taxon>
        <taxon>eudicotyledons</taxon>
        <taxon>Gunneridae</taxon>
        <taxon>Pentapetalae</taxon>
        <taxon>rosids</taxon>
        <taxon>fabids</taxon>
        <taxon>Fabales</taxon>
        <taxon>Fabaceae</taxon>
        <taxon>Papilionoideae</taxon>
        <taxon>50 kb inversion clade</taxon>
        <taxon>NPAAA clade</taxon>
        <taxon>Hologalegina</taxon>
        <taxon>IRL clade</taxon>
        <taxon>Trifolieae</taxon>
        <taxon>Trifolium</taxon>
    </lineage>
</organism>
<reference evidence="2 3" key="1">
    <citation type="journal article" date="2018" name="Front. Plant Sci.">
        <title>Red Clover (Trifolium pratense) and Zigzag Clover (T. medium) - A Picture of Genomic Similarities and Differences.</title>
        <authorList>
            <person name="Dluhosova J."/>
            <person name="Istvanek J."/>
            <person name="Nedelnik J."/>
            <person name="Repkova J."/>
        </authorList>
    </citation>
    <scope>NUCLEOTIDE SEQUENCE [LARGE SCALE GENOMIC DNA]</scope>
    <source>
        <strain evidence="3">cv. 10/8</strain>
        <tissue evidence="2">Leaf</tissue>
    </source>
</reference>
<protein>
    <submittedName>
        <fullName evidence="2">Uncharacterized protein</fullName>
    </submittedName>
</protein>
<dbReference type="AlphaFoldDB" id="A0A392VGN3"/>
<feature type="region of interest" description="Disordered" evidence="1">
    <location>
        <begin position="1"/>
        <end position="59"/>
    </location>
</feature>
<dbReference type="Proteomes" id="UP000265520">
    <property type="component" value="Unassembled WGS sequence"/>
</dbReference>
<feature type="compositionally biased region" description="Low complexity" evidence="1">
    <location>
        <begin position="13"/>
        <end position="28"/>
    </location>
</feature>